<gene>
    <name evidence="1" type="ORF">LPJ66_010863</name>
</gene>
<organism evidence="1 2">
    <name type="scientific">Kickxella alabastrina</name>
    <dbReference type="NCBI Taxonomy" id="61397"/>
    <lineage>
        <taxon>Eukaryota</taxon>
        <taxon>Fungi</taxon>
        <taxon>Fungi incertae sedis</taxon>
        <taxon>Zoopagomycota</taxon>
        <taxon>Kickxellomycotina</taxon>
        <taxon>Kickxellomycetes</taxon>
        <taxon>Kickxellales</taxon>
        <taxon>Kickxellaceae</taxon>
        <taxon>Kickxella</taxon>
    </lineage>
</organism>
<comment type="caution">
    <text evidence="1">The sequence shown here is derived from an EMBL/GenBank/DDBJ whole genome shotgun (WGS) entry which is preliminary data.</text>
</comment>
<protein>
    <submittedName>
        <fullName evidence="1">Uncharacterized protein</fullName>
    </submittedName>
</protein>
<keyword evidence="2" id="KW-1185">Reference proteome</keyword>
<accession>A0ACC1I1J9</accession>
<dbReference type="EMBL" id="JANBPG010003023">
    <property type="protein sequence ID" value="KAJ1883923.1"/>
    <property type="molecule type" value="Genomic_DNA"/>
</dbReference>
<sequence>MAYWSASAINLAGSSRGINGLRTRAICRAWASSTTSAHTSDVAPSSKGIATEKASGISKTKSGRKHLVFNNRTGPSLQHFLAQPLGAKSSEASAVEPEDIPYMAVSDWGEGRKYYVEVYGCQMNVNDTEILMSVLNKAG</sequence>
<evidence type="ECO:0000313" key="1">
    <source>
        <dbReference type="EMBL" id="KAJ1883923.1"/>
    </source>
</evidence>
<feature type="non-terminal residue" evidence="1">
    <location>
        <position position="139"/>
    </location>
</feature>
<reference evidence="1" key="1">
    <citation type="submission" date="2022-07" db="EMBL/GenBank/DDBJ databases">
        <title>Phylogenomic reconstructions and comparative analyses of Kickxellomycotina fungi.</title>
        <authorList>
            <person name="Reynolds N.K."/>
            <person name="Stajich J.E."/>
            <person name="Barry K."/>
            <person name="Grigoriev I.V."/>
            <person name="Crous P."/>
            <person name="Smith M.E."/>
        </authorList>
    </citation>
    <scope>NUCLEOTIDE SEQUENCE</scope>
    <source>
        <strain evidence="1">Benny 63K</strain>
    </source>
</reference>
<proteinExistence type="predicted"/>
<evidence type="ECO:0000313" key="2">
    <source>
        <dbReference type="Proteomes" id="UP001150581"/>
    </source>
</evidence>
<name>A0ACC1I1J9_9FUNG</name>
<dbReference type="Proteomes" id="UP001150581">
    <property type="component" value="Unassembled WGS sequence"/>
</dbReference>